<dbReference type="Gene3D" id="3.40.1370.10">
    <property type="match status" value="1"/>
</dbReference>
<dbReference type="InterPro" id="IPR013005">
    <property type="entry name" value="Ribosomal_uL4-like"/>
</dbReference>
<dbReference type="SUPFAM" id="SSF52166">
    <property type="entry name" value="Ribosomal protein L4"/>
    <property type="match status" value="1"/>
</dbReference>
<name>A0A382R8J5_9ZZZZ</name>
<dbReference type="GO" id="GO:0003735">
    <property type="term" value="F:structural constituent of ribosome"/>
    <property type="evidence" value="ECO:0007669"/>
    <property type="project" value="InterPro"/>
</dbReference>
<dbReference type="GO" id="GO:0006412">
    <property type="term" value="P:translation"/>
    <property type="evidence" value="ECO:0007669"/>
    <property type="project" value="InterPro"/>
</dbReference>
<dbReference type="EMBL" id="UINC01119222">
    <property type="protein sequence ID" value="SVC92891.1"/>
    <property type="molecule type" value="Genomic_DNA"/>
</dbReference>
<dbReference type="GO" id="GO:1990904">
    <property type="term" value="C:ribonucleoprotein complex"/>
    <property type="evidence" value="ECO:0007669"/>
    <property type="project" value="UniProtKB-KW"/>
</dbReference>
<dbReference type="InterPro" id="IPR023574">
    <property type="entry name" value="Ribosomal_uL4_dom_sf"/>
</dbReference>
<dbReference type="Pfam" id="PF00573">
    <property type="entry name" value="Ribosomal_L4"/>
    <property type="match status" value="1"/>
</dbReference>
<reference evidence="4" key="1">
    <citation type="submission" date="2018-05" db="EMBL/GenBank/DDBJ databases">
        <authorList>
            <person name="Lanie J.A."/>
            <person name="Ng W.-L."/>
            <person name="Kazmierczak K.M."/>
            <person name="Andrzejewski T.M."/>
            <person name="Davidsen T.M."/>
            <person name="Wayne K.J."/>
            <person name="Tettelin H."/>
            <person name="Glass J.I."/>
            <person name="Rusch D."/>
            <person name="Podicherti R."/>
            <person name="Tsui H.-C.T."/>
            <person name="Winkler M.E."/>
        </authorList>
    </citation>
    <scope>NUCLEOTIDE SEQUENCE</scope>
</reference>
<accession>A0A382R8J5</accession>
<feature type="non-terminal residue" evidence="4">
    <location>
        <position position="1"/>
    </location>
</feature>
<evidence type="ECO:0000256" key="3">
    <source>
        <dbReference type="ARBA" id="ARBA00023274"/>
    </source>
</evidence>
<dbReference type="PANTHER" id="PTHR10746:SF6">
    <property type="entry name" value="LARGE RIBOSOMAL SUBUNIT PROTEIN UL4M"/>
    <property type="match status" value="1"/>
</dbReference>
<evidence type="ECO:0008006" key="5">
    <source>
        <dbReference type="Google" id="ProtNLM"/>
    </source>
</evidence>
<comment type="similarity">
    <text evidence="1">Belongs to the universal ribosomal protein uL4 family.</text>
</comment>
<dbReference type="InterPro" id="IPR002136">
    <property type="entry name" value="Ribosomal_uL4"/>
</dbReference>
<keyword evidence="2" id="KW-0689">Ribosomal protein</keyword>
<evidence type="ECO:0000256" key="1">
    <source>
        <dbReference type="ARBA" id="ARBA00010528"/>
    </source>
</evidence>
<sequence>GLPGKTLFLIAEKNENLELAVRNLPTVNVLLVEGLNAYDLLLHEKIVCTPETVKKLEERLS</sequence>
<gene>
    <name evidence="4" type="ORF">METZ01_LOCUS345745</name>
</gene>
<proteinExistence type="inferred from homology"/>
<dbReference type="GO" id="GO:0005840">
    <property type="term" value="C:ribosome"/>
    <property type="evidence" value="ECO:0007669"/>
    <property type="project" value="UniProtKB-KW"/>
</dbReference>
<keyword evidence="3" id="KW-0687">Ribonucleoprotein</keyword>
<protein>
    <recommendedName>
        <fullName evidence="5">50S ribosomal protein L4</fullName>
    </recommendedName>
</protein>
<dbReference type="PANTHER" id="PTHR10746">
    <property type="entry name" value="50S RIBOSOMAL PROTEIN L4"/>
    <property type="match status" value="1"/>
</dbReference>
<evidence type="ECO:0000313" key="4">
    <source>
        <dbReference type="EMBL" id="SVC92891.1"/>
    </source>
</evidence>
<dbReference type="AlphaFoldDB" id="A0A382R8J5"/>
<evidence type="ECO:0000256" key="2">
    <source>
        <dbReference type="ARBA" id="ARBA00022980"/>
    </source>
</evidence>
<organism evidence="4">
    <name type="scientific">marine metagenome</name>
    <dbReference type="NCBI Taxonomy" id="408172"/>
    <lineage>
        <taxon>unclassified sequences</taxon>
        <taxon>metagenomes</taxon>
        <taxon>ecological metagenomes</taxon>
    </lineage>
</organism>